<dbReference type="InterPro" id="IPR001374">
    <property type="entry name" value="R3H_dom"/>
</dbReference>
<dbReference type="SMART" id="SM00393">
    <property type="entry name" value="R3H"/>
    <property type="match status" value="1"/>
</dbReference>
<dbReference type="PROSITE" id="PS51061">
    <property type="entry name" value="R3H"/>
    <property type="match status" value="1"/>
</dbReference>
<dbReference type="PANTHER" id="PTHR35800">
    <property type="entry name" value="PROTEIN JAG"/>
    <property type="match status" value="1"/>
</dbReference>
<dbReference type="InterPro" id="IPR034079">
    <property type="entry name" value="R3H_KhpB"/>
</dbReference>
<dbReference type="STRING" id="1393034.HMPREF3192_00679"/>
<reference evidence="3" key="1">
    <citation type="submission" date="2016-01" db="EMBL/GenBank/DDBJ databases">
        <authorList>
            <person name="Mitreva M."/>
            <person name="Pepin K.H."/>
            <person name="Mihindukulasuriya K.A."/>
            <person name="Fulton R."/>
            <person name="Fronick C."/>
            <person name="O'Laughlin M."/>
            <person name="Miner T."/>
            <person name="Herter B."/>
            <person name="Rosa B.A."/>
            <person name="Cordes M."/>
            <person name="Tomlinson C."/>
            <person name="Wollam A."/>
            <person name="Palsikar V.B."/>
            <person name="Mardis E.R."/>
            <person name="Wilson R.K."/>
        </authorList>
    </citation>
    <scope>NUCLEOTIDE SEQUENCE [LARGE SCALE GENOMIC DNA]</scope>
    <source>
        <strain evidence="3">DNF00019</strain>
    </source>
</reference>
<dbReference type="InterPro" id="IPR015946">
    <property type="entry name" value="KH_dom-like_a/b"/>
</dbReference>
<dbReference type="AlphaFoldDB" id="A0A133XVG9"/>
<dbReference type="PANTHER" id="PTHR35800:SF1">
    <property type="entry name" value="RNA-BINDING PROTEIN KHPB"/>
    <property type="match status" value="1"/>
</dbReference>
<dbReference type="Pfam" id="PF13083">
    <property type="entry name" value="KH_KhpA-B"/>
    <property type="match status" value="1"/>
</dbReference>
<feature type="domain" description="R3H" evidence="1">
    <location>
        <begin position="117"/>
        <end position="181"/>
    </location>
</feature>
<name>A0A133XVG9_9ACTN</name>
<dbReference type="PATRIC" id="fig|1393034.3.peg.656"/>
<dbReference type="InterPro" id="IPR039247">
    <property type="entry name" value="KhpB"/>
</dbReference>
<dbReference type="Gene3D" id="3.30.300.20">
    <property type="match status" value="1"/>
</dbReference>
<evidence type="ECO:0000313" key="3">
    <source>
        <dbReference type="Proteomes" id="UP000070675"/>
    </source>
</evidence>
<proteinExistence type="predicted"/>
<dbReference type="RefSeq" id="WP_066305199.1">
    <property type="nucleotide sequence ID" value="NZ_KQ959489.1"/>
</dbReference>
<gene>
    <name evidence="2" type="ORF">HMPREF3192_00679</name>
</gene>
<evidence type="ECO:0000259" key="1">
    <source>
        <dbReference type="PROSITE" id="PS51061"/>
    </source>
</evidence>
<keyword evidence="3" id="KW-1185">Reference proteome</keyword>
<protein>
    <submittedName>
        <fullName evidence="2">R3H domain protein</fullName>
    </submittedName>
</protein>
<organism evidence="2 3">
    <name type="scientific">Atopobium deltae</name>
    <dbReference type="NCBI Taxonomy" id="1393034"/>
    <lineage>
        <taxon>Bacteria</taxon>
        <taxon>Bacillati</taxon>
        <taxon>Actinomycetota</taxon>
        <taxon>Coriobacteriia</taxon>
        <taxon>Coriobacteriales</taxon>
        <taxon>Atopobiaceae</taxon>
        <taxon>Atopobium</taxon>
    </lineage>
</organism>
<dbReference type="EMBL" id="LSCR01000009">
    <property type="protein sequence ID" value="KXB34934.1"/>
    <property type="molecule type" value="Genomic_DNA"/>
</dbReference>
<dbReference type="OrthoDB" id="9794483at2"/>
<comment type="caution">
    <text evidence="2">The sequence shown here is derived from an EMBL/GenBank/DDBJ whole genome shotgun (WGS) entry which is preliminary data.</text>
</comment>
<dbReference type="Proteomes" id="UP000070675">
    <property type="component" value="Unassembled WGS sequence"/>
</dbReference>
<dbReference type="SUPFAM" id="SSF82708">
    <property type="entry name" value="R3H domain"/>
    <property type="match status" value="1"/>
</dbReference>
<dbReference type="Pfam" id="PF01424">
    <property type="entry name" value="R3H"/>
    <property type="match status" value="1"/>
</dbReference>
<dbReference type="Gene3D" id="3.30.1370.50">
    <property type="entry name" value="R3H-like domain"/>
    <property type="match status" value="1"/>
</dbReference>
<dbReference type="CDD" id="cd02644">
    <property type="entry name" value="R3H_jag"/>
    <property type="match status" value="1"/>
</dbReference>
<dbReference type="InterPro" id="IPR036867">
    <property type="entry name" value="R3H_dom_sf"/>
</dbReference>
<dbReference type="GO" id="GO:0003723">
    <property type="term" value="F:RNA binding"/>
    <property type="evidence" value="ECO:0007669"/>
    <property type="project" value="InterPro"/>
</dbReference>
<evidence type="ECO:0000313" key="2">
    <source>
        <dbReference type="EMBL" id="KXB34934.1"/>
    </source>
</evidence>
<accession>A0A133XVG9</accession>
<sequence length="181" mass="20038">MPDNISAGQGEISINDLLQTYENGEEFTNEQVDVIADIAITSLREILACFGETTCSIDEYDGGSGELILDISGGDLAVLIGRHGRVLDSLQLLVSSLLSKKLGFHFPIVVDIEGYKNRRKQKVQEIALTAAARAKRTGRVHLRPMSAYERRLVHLTLLNDEQVVTHSEGEDLERHVVITRV</sequence>